<feature type="compositionally biased region" description="Basic residues" evidence="1">
    <location>
        <begin position="118"/>
        <end position="139"/>
    </location>
</feature>
<keyword evidence="3" id="KW-1185">Reference proteome</keyword>
<evidence type="ECO:0000313" key="3">
    <source>
        <dbReference type="Proteomes" id="UP000221165"/>
    </source>
</evidence>
<dbReference type="AlphaFoldDB" id="A0A2C6JRZ9"/>
<gene>
    <name evidence="2" type="ORF">CSUI_007923</name>
</gene>
<accession>A0A2C6JRZ9</accession>
<feature type="compositionally biased region" description="Basic and acidic residues" evidence="1">
    <location>
        <begin position="1"/>
        <end position="10"/>
    </location>
</feature>
<evidence type="ECO:0000256" key="1">
    <source>
        <dbReference type="SAM" id="MobiDB-lite"/>
    </source>
</evidence>
<protein>
    <submittedName>
        <fullName evidence="2">Uncharacterized protein</fullName>
    </submittedName>
</protein>
<name>A0A2C6JRZ9_9APIC</name>
<evidence type="ECO:0000313" key="2">
    <source>
        <dbReference type="EMBL" id="PHJ18251.1"/>
    </source>
</evidence>
<feature type="compositionally biased region" description="Basic and acidic residues" evidence="1">
    <location>
        <begin position="140"/>
        <end position="159"/>
    </location>
</feature>
<dbReference type="GeneID" id="94431277"/>
<dbReference type="VEuPathDB" id="ToxoDB:CSUI_007923"/>
<feature type="compositionally biased region" description="Polar residues" evidence="1">
    <location>
        <begin position="95"/>
        <end position="104"/>
    </location>
</feature>
<dbReference type="EMBL" id="MIGC01004297">
    <property type="protein sequence ID" value="PHJ18251.1"/>
    <property type="molecule type" value="Genomic_DNA"/>
</dbReference>
<proteinExistence type="predicted"/>
<dbReference type="RefSeq" id="XP_067919959.1">
    <property type="nucleotide sequence ID" value="XM_068068066.1"/>
</dbReference>
<organism evidence="2 3">
    <name type="scientific">Cystoisospora suis</name>
    <dbReference type="NCBI Taxonomy" id="483139"/>
    <lineage>
        <taxon>Eukaryota</taxon>
        <taxon>Sar</taxon>
        <taxon>Alveolata</taxon>
        <taxon>Apicomplexa</taxon>
        <taxon>Conoidasida</taxon>
        <taxon>Coccidia</taxon>
        <taxon>Eucoccidiorida</taxon>
        <taxon>Eimeriorina</taxon>
        <taxon>Sarcocystidae</taxon>
        <taxon>Cystoisospora</taxon>
    </lineage>
</organism>
<feature type="region of interest" description="Disordered" evidence="1">
    <location>
        <begin position="1"/>
        <end position="176"/>
    </location>
</feature>
<feature type="compositionally biased region" description="Basic residues" evidence="1">
    <location>
        <begin position="63"/>
        <end position="74"/>
    </location>
</feature>
<dbReference type="Proteomes" id="UP000221165">
    <property type="component" value="Unassembled WGS sequence"/>
</dbReference>
<feature type="compositionally biased region" description="Basic and acidic residues" evidence="1">
    <location>
        <begin position="167"/>
        <end position="176"/>
    </location>
</feature>
<feature type="non-terminal residue" evidence="2">
    <location>
        <position position="176"/>
    </location>
</feature>
<reference evidence="2 3" key="1">
    <citation type="journal article" date="2017" name="Int. J. Parasitol.">
        <title>The genome of the protozoan parasite Cystoisospora suis and a reverse vaccinology approach to identify vaccine candidates.</title>
        <authorList>
            <person name="Palmieri N."/>
            <person name="Shrestha A."/>
            <person name="Ruttkowski B."/>
            <person name="Beck T."/>
            <person name="Vogl C."/>
            <person name="Tomley F."/>
            <person name="Blake D.P."/>
            <person name="Joachim A."/>
        </authorList>
    </citation>
    <scope>NUCLEOTIDE SEQUENCE [LARGE SCALE GENOMIC DNA]</scope>
    <source>
        <strain evidence="2 3">Wien I</strain>
    </source>
</reference>
<comment type="caution">
    <text evidence="2">The sequence shown here is derived from an EMBL/GenBank/DDBJ whole genome shotgun (WGS) entry which is preliminary data.</text>
</comment>
<sequence length="176" mass="20817">MRRECEREGEGGEEEEGSYGSHPRLFSLLDFLPHHPHNRQTEEKKKGRLPTSLDDDSEEKANTRRKRGRRRRNKGEKSTSSSSFWIKEKDFSFHDAQTTVSQDRISGKREGSAFLTYQKKRNNTRKERKKRQRGAKKVKERKEKECRAKANELLKRREIPQAWRSSSTEKREKSPS</sequence>